<reference evidence="1 2" key="1">
    <citation type="submission" date="2019-08" db="EMBL/GenBank/DDBJ databases">
        <title>Lentzea from Indian Himalayas.</title>
        <authorList>
            <person name="Mandal S."/>
            <person name="Mallick Gupta A."/>
            <person name="Maiti P.K."/>
            <person name="Sarkar J."/>
            <person name="Mandal S."/>
        </authorList>
    </citation>
    <scope>NUCLEOTIDE SEQUENCE [LARGE SCALE GENOMIC DNA]</scope>
    <source>
        <strain evidence="1 2">PSKA42</strain>
    </source>
</reference>
<sequence length="181" mass="20393">MINLQQVATPLSEDVRRLEFALAGFRAARSRHEEARAARDLGSSYTSAVEATMWVIAINDQLEKLYGQSYKGARDQDTYGLVTRGVRWVRNRHAHQLPVTVDEDPTTFFGGTKGIISLNAGIRWREVSELPPPDPRFPDPDGETAYRAHMEGRGTHKALAMCDLWFSELEKCPSFLLRSTT</sequence>
<comment type="caution">
    <text evidence="1">The sequence shown here is derived from an EMBL/GenBank/DDBJ whole genome shotgun (WGS) entry which is preliminary data.</text>
</comment>
<gene>
    <name evidence="1" type="ORF">FXN61_24005</name>
</gene>
<proteinExistence type="predicted"/>
<evidence type="ECO:0000313" key="1">
    <source>
        <dbReference type="EMBL" id="NKE59707.1"/>
    </source>
</evidence>
<accession>A0ABX1FM95</accession>
<dbReference type="Proteomes" id="UP001515943">
    <property type="component" value="Unassembled WGS sequence"/>
</dbReference>
<protein>
    <submittedName>
        <fullName evidence="1">Uncharacterized protein</fullName>
    </submittedName>
</protein>
<keyword evidence="2" id="KW-1185">Reference proteome</keyword>
<dbReference type="RefSeq" id="WP_167976367.1">
    <property type="nucleotide sequence ID" value="NZ_VSRL01000092.1"/>
</dbReference>
<evidence type="ECO:0000313" key="2">
    <source>
        <dbReference type="Proteomes" id="UP001515943"/>
    </source>
</evidence>
<name>A0ABX1FM95_9PSEU</name>
<dbReference type="EMBL" id="VSRL01000092">
    <property type="protein sequence ID" value="NKE59707.1"/>
    <property type="molecule type" value="Genomic_DNA"/>
</dbReference>
<organism evidence="1 2">
    <name type="scientific">Lentzea indica</name>
    <dbReference type="NCBI Taxonomy" id="2604800"/>
    <lineage>
        <taxon>Bacteria</taxon>
        <taxon>Bacillati</taxon>
        <taxon>Actinomycetota</taxon>
        <taxon>Actinomycetes</taxon>
        <taxon>Pseudonocardiales</taxon>
        <taxon>Pseudonocardiaceae</taxon>
        <taxon>Lentzea</taxon>
    </lineage>
</organism>